<dbReference type="PANTHER" id="PTHR15243">
    <property type="entry name" value="SERINE/THREONINE-PROTEIN KINASE 19"/>
    <property type="match status" value="1"/>
</dbReference>
<dbReference type="AlphaFoldDB" id="A0A2G2YEL2"/>
<reference evidence="2 3" key="1">
    <citation type="journal article" date="2014" name="Nat. Genet.">
        <title>Genome sequence of the hot pepper provides insights into the evolution of pungency in Capsicum species.</title>
        <authorList>
            <person name="Kim S."/>
            <person name="Park M."/>
            <person name="Yeom S.I."/>
            <person name="Kim Y.M."/>
            <person name="Lee J.M."/>
            <person name="Lee H.A."/>
            <person name="Seo E."/>
            <person name="Choi J."/>
            <person name="Cheong K."/>
            <person name="Kim K.T."/>
            <person name="Jung K."/>
            <person name="Lee G.W."/>
            <person name="Oh S.K."/>
            <person name="Bae C."/>
            <person name="Kim S.B."/>
            <person name="Lee H.Y."/>
            <person name="Kim S.Y."/>
            <person name="Kim M.S."/>
            <person name="Kang B.C."/>
            <person name="Jo Y.D."/>
            <person name="Yang H.B."/>
            <person name="Jeong H.J."/>
            <person name="Kang W.H."/>
            <person name="Kwon J.K."/>
            <person name="Shin C."/>
            <person name="Lim J.Y."/>
            <person name="Park J.H."/>
            <person name="Huh J.H."/>
            <person name="Kim J.S."/>
            <person name="Kim B.D."/>
            <person name="Cohen O."/>
            <person name="Paran I."/>
            <person name="Suh M.C."/>
            <person name="Lee S.B."/>
            <person name="Kim Y.K."/>
            <person name="Shin Y."/>
            <person name="Noh S.J."/>
            <person name="Park J."/>
            <person name="Seo Y.S."/>
            <person name="Kwon S.Y."/>
            <person name="Kim H.A."/>
            <person name="Park J.M."/>
            <person name="Kim H.J."/>
            <person name="Choi S.B."/>
            <person name="Bosland P.W."/>
            <person name="Reeves G."/>
            <person name="Jo S.H."/>
            <person name="Lee B.W."/>
            <person name="Cho H.T."/>
            <person name="Choi H.S."/>
            <person name="Lee M.S."/>
            <person name="Yu Y."/>
            <person name="Do Choi Y."/>
            <person name="Park B.S."/>
            <person name="van Deynze A."/>
            <person name="Ashrafi H."/>
            <person name="Hill T."/>
            <person name="Kim W.T."/>
            <person name="Pai H.S."/>
            <person name="Ahn H.K."/>
            <person name="Yeam I."/>
            <person name="Giovannoni J.J."/>
            <person name="Rose J.K."/>
            <person name="Sorensen I."/>
            <person name="Lee S.J."/>
            <person name="Kim R.W."/>
            <person name="Choi I.Y."/>
            <person name="Choi B.S."/>
            <person name="Lim J.S."/>
            <person name="Lee Y.H."/>
            <person name="Choi D."/>
        </authorList>
    </citation>
    <scope>NUCLEOTIDE SEQUENCE [LARGE SCALE GENOMIC DNA]</scope>
    <source>
        <strain evidence="3">cv. CM334</strain>
    </source>
</reference>
<comment type="similarity">
    <text evidence="1">Belongs to the STK19 family.</text>
</comment>
<proteinExistence type="inferred from homology"/>
<evidence type="ECO:0000256" key="1">
    <source>
        <dbReference type="ARBA" id="ARBA00093458"/>
    </source>
</evidence>
<dbReference type="STRING" id="4072.A0A2G2YEL2"/>
<accession>A0A2G2YEL2</accession>
<name>A0A2G2YEL2_CAPAN</name>
<dbReference type="Proteomes" id="UP000222542">
    <property type="component" value="Unassembled WGS sequence"/>
</dbReference>
<keyword evidence="3" id="KW-1185">Reference proteome</keyword>
<dbReference type="EMBL" id="AYRZ02000011">
    <property type="protein sequence ID" value="PHT68190.1"/>
    <property type="molecule type" value="Genomic_DNA"/>
</dbReference>
<dbReference type="PANTHER" id="PTHR15243:SF0">
    <property type="entry name" value="SERINE_THREONINE-PROTEIN KINASE 19"/>
    <property type="match status" value="1"/>
</dbReference>
<reference evidence="2 3" key="2">
    <citation type="journal article" date="2017" name="Genome Biol.">
        <title>New reference genome sequences of hot pepper reveal the massive evolution of plant disease-resistance genes by retroduplication.</title>
        <authorList>
            <person name="Kim S."/>
            <person name="Park J."/>
            <person name="Yeom S.I."/>
            <person name="Kim Y.M."/>
            <person name="Seo E."/>
            <person name="Kim K.T."/>
            <person name="Kim M.S."/>
            <person name="Lee J.M."/>
            <person name="Cheong K."/>
            <person name="Shin H.S."/>
            <person name="Kim S.B."/>
            <person name="Han K."/>
            <person name="Lee J."/>
            <person name="Park M."/>
            <person name="Lee H.A."/>
            <person name="Lee H.Y."/>
            <person name="Lee Y."/>
            <person name="Oh S."/>
            <person name="Lee J.H."/>
            <person name="Choi E."/>
            <person name="Choi E."/>
            <person name="Lee S.E."/>
            <person name="Jeon J."/>
            <person name="Kim H."/>
            <person name="Choi G."/>
            <person name="Song H."/>
            <person name="Lee J."/>
            <person name="Lee S.C."/>
            <person name="Kwon J.K."/>
            <person name="Lee H.Y."/>
            <person name="Koo N."/>
            <person name="Hong Y."/>
            <person name="Kim R.W."/>
            <person name="Kang W.H."/>
            <person name="Huh J.H."/>
            <person name="Kang B.C."/>
            <person name="Yang T.J."/>
            <person name="Lee Y.H."/>
            <person name="Bennetzen J.L."/>
            <person name="Choi D."/>
        </authorList>
    </citation>
    <scope>NUCLEOTIDE SEQUENCE [LARGE SCALE GENOMIC DNA]</scope>
    <source>
        <strain evidence="3">cv. CM334</strain>
    </source>
</reference>
<organism evidence="2 3">
    <name type="scientific">Capsicum annuum</name>
    <name type="common">Capsicum pepper</name>
    <dbReference type="NCBI Taxonomy" id="4072"/>
    <lineage>
        <taxon>Eukaryota</taxon>
        <taxon>Viridiplantae</taxon>
        <taxon>Streptophyta</taxon>
        <taxon>Embryophyta</taxon>
        <taxon>Tracheophyta</taxon>
        <taxon>Spermatophyta</taxon>
        <taxon>Magnoliopsida</taxon>
        <taxon>eudicotyledons</taxon>
        <taxon>Gunneridae</taxon>
        <taxon>Pentapetalae</taxon>
        <taxon>asterids</taxon>
        <taxon>lamiids</taxon>
        <taxon>Solanales</taxon>
        <taxon>Solanaceae</taxon>
        <taxon>Solanoideae</taxon>
        <taxon>Capsiceae</taxon>
        <taxon>Capsicum</taxon>
    </lineage>
</organism>
<sequence length="186" mass="21327">MYWFAIPNIGSVLKGLLQGRKELMSFLNRRKYKEMAMSSLEKKKFRLSPLEMRFYLRDSLGSGHLKTVEAPTGAWRVILACKQLSAFEQVSGVQKSSEIVVKAVCVKVVGRRHFFSNAVIRKWDGKVVLILGGSLGANAINVPILHLYSEMLNERNDLFLIWQNGVLAYDEMESLVKFHPRFYRTQ</sequence>
<evidence type="ECO:0000313" key="2">
    <source>
        <dbReference type="EMBL" id="PHT68190.1"/>
    </source>
</evidence>
<comment type="caution">
    <text evidence="2">The sequence shown here is derived from an EMBL/GenBank/DDBJ whole genome shotgun (WGS) entry which is preliminary data.</text>
</comment>
<dbReference type="Gene3D" id="3.40.50.2000">
    <property type="entry name" value="Glycogen Phosphorylase B"/>
    <property type="match status" value="1"/>
</dbReference>
<protein>
    <submittedName>
        <fullName evidence="2">Uncharacterized protein</fullName>
    </submittedName>
</protein>
<dbReference type="InterPro" id="IPR018865">
    <property type="entry name" value="STK19-like"/>
</dbReference>
<dbReference type="GO" id="GO:0016757">
    <property type="term" value="F:glycosyltransferase activity"/>
    <property type="evidence" value="ECO:0000318"/>
    <property type="project" value="GO_Central"/>
</dbReference>
<dbReference type="Pfam" id="PF10494">
    <property type="entry name" value="Stk19"/>
    <property type="match status" value="1"/>
</dbReference>
<evidence type="ECO:0000313" key="3">
    <source>
        <dbReference type="Proteomes" id="UP000222542"/>
    </source>
</evidence>
<gene>
    <name evidence="2" type="ORF">T459_27677</name>
</gene>
<dbReference type="Gramene" id="PHT68190">
    <property type="protein sequence ID" value="PHT68190"/>
    <property type="gene ID" value="T459_27677"/>
</dbReference>